<evidence type="ECO:0000256" key="1">
    <source>
        <dbReference type="ARBA" id="ARBA00004498"/>
    </source>
</evidence>
<evidence type="ECO:0000256" key="4">
    <source>
        <dbReference type="ARBA" id="ARBA00022723"/>
    </source>
</evidence>
<name>A0A7D9DMM4_PARCT</name>
<dbReference type="InterPro" id="IPR051418">
    <property type="entry name" value="Spondin/Thrombospondin_T1"/>
</dbReference>
<protein>
    <submittedName>
        <fullName evidence="9">Uncharacterized protein</fullName>
    </submittedName>
</protein>
<dbReference type="Proteomes" id="UP001152795">
    <property type="component" value="Unassembled WGS sequence"/>
</dbReference>
<dbReference type="PANTHER" id="PTHR11311:SF15">
    <property type="entry name" value="SPONDIN-2"/>
    <property type="match status" value="1"/>
</dbReference>
<dbReference type="AlphaFoldDB" id="A0A7D9DMM4"/>
<keyword evidence="4" id="KW-0479">Metal-binding</keyword>
<evidence type="ECO:0000256" key="8">
    <source>
        <dbReference type="ARBA" id="ARBA00023180"/>
    </source>
</evidence>
<reference evidence="9" key="1">
    <citation type="submission" date="2020-04" db="EMBL/GenBank/DDBJ databases">
        <authorList>
            <person name="Alioto T."/>
            <person name="Alioto T."/>
            <person name="Gomez Garrido J."/>
        </authorList>
    </citation>
    <scope>NUCLEOTIDE SEQUENCE</scope>
    <source>
        <strain evidence="9">A484AB</strain>
    </source>
</reference>
<dbReference type="FunFam" id="2.20.100.10:FF:000019">
    <property type="entry name" value="Thrombospondin type 1 domain containing 7A"/>
    <property type="match status" value="1"/>
</dbReference>
<sequence length="526" mass="59219">MIVRGGGGGGGDGDGNDACDFRVRREATPTERSRVSCCCGGAVYKATFISKWNKTTHPKDYPENLAHFSTVIGGTHADKHVIWELGSKASPAVKRFTEWGDTRSLLNKLSRKKYLGVRRETTPTERSRVSCCCGGAVYKATFISKWNKTTHPKDYPDNLAHFSTVIGGTHADKHVIWELGSKASPAVKRFTEWGDTRSLLNKLSRKKYLGIIKIGPIMKPNKPFTDRFRADKHHRYLSMVSKIKPSPDWFVGVDRFDLCNDSDCSWKNNITIQLGPIDAGTDGGLKFKAPNIPSQPTQLIYEIKPNVPDHPAASFYNREQQHIPPMAEFRIELVHTKGRCSRNTGPKIDCGVSSWSPWSSCSDACLNSRRGKKTRKRIVTTLPRNGGRKCPKTTRTKSCRGKNCTRDCVVSKWSDWSRCSKSCGRGRRTRVREIVRNPRQGGKRCPPLKERLRCRMKRCPVLDCKVSEWSEWHACSKTCGRGRRHRSRTLVQGPTKGGLKCPNLKERQFCNTFECRGRSKLSSISG</sequence>
<evidence type="ECO:0000313" key="10">
    <source>
        <dbReference type="Proteomes" id="UP001152795"/>
    </source>
</evidence>
<evidence type="ECO:0000256" key="2">
    <source>
        <dbReference type="ARBA" id="ARBA00022525"/>
    </source>
</evidence>
<evidence type="ECO:0000256" key="3">
    <source>
        <dbReference type="ARBA" id="ARBA00022530"/>
    </source>
</evidence>
<dbReference type="GO" id="GO:0046872">
    <property type="term" value="F:metal ion binding"/>
    <property type="evidence" value="ECO:0007669"/>
    <property type="project" value="UniProtKB-KW"/>
</dbReference>
<comment type="subcellular location">
    <subcellularLocation>
        <location evidence="1">Secreted</location>
        <location evidence="1">Extracellular space</location>
        <location evidence="1">Extracellular matrix</location>
    </subcellularLocation>
</comment>
<dbReference type="InterPro" id="IPR044004">
    <property type="entry name" value="TSP1_spondin_dom"/>
</dbReference>
<dbReference type="SUPFAM" id="SSF82895">
    <property type="entry name" value="TSP-1 type 1 repeat"/>
    <property type="match status" value="3"/>
</dbReference>
<keyword evidence="6" id="KW-0130">Cell adhesion</keyword>
<dbReference type="Gene3D" id="2.60.40.2130">
    <property type="entry name" value="F-spondin domain"/>
    <property type="match status" value="2"/>
</dbReference>
<dbReference type="EMBL" id="CACRXK020001313">
    <property type="protein sequence ID" value="CAB3988372.1"/>
    <property type="molecule type" value="Genomic_DNA"/>
</dbReference>
<keyword evidence="3" id="KW-0272">Extracellular matrix</keyword>
<proteinExistence type="predicted"/>
<keyword evidence="7" id="KW-1015">Disulfide bond</keyword>
<organism evidence="9 10">
    <name type="scientific">Paramuricea clavata</name>
    <name type="common">Red gorgonian</name>
    <name type="synonym">Violescent sea-whip</name>
    <dbReference type="NCBI Taxonomy" id="317549"/>
    <lineage>
        <taxon>Eukaryota</taxon>
        <taxon>Metazoa</taxon>
        <taxon>Cnidaria</taxon>
        <taxon>Anthozoa</taxon>
        <taxon>Octocorallia</taxon>
        <taxon>Malacalcyonacea</taxon>
        <taxon>Plexauridae</taxon>
        <taxon>Paramuricea</taxon>
    </lineage>
</organism>
<keyword evidence="8" id="KW-0325">Glycoprotein</keyword>
<dbReference type="InterPro" id="IPR038678">
    <property type="entry name" value="Spondin_N_sf"/>
</dbReference>
<dbReference type="PROSITE" id="PS51020">
    <property type="entry name" value="SPONDIN"/>
    <property type="match status" value="1"/>
</dbReference>
<dbReference type="FunFam" id="2.20.100.10:FF:000120">
    <property type="entry name" value="Thrombospondin, type I, domain-containing 7Ab"/>
    <property type="match status" value="1"/>
</dbReference>
<dbReference type="Pfam" id="PF19028">
    <property type="entry name" value="TSP1_spondin"/>
    <property type="match status" value="3"/>
</dbReference>
<gene>
    <name evidence="9" type="ORF">PACLA_8A049917</name>
</gene>
<dbReference type="NCBIfam" id="NF038123">
    <property type="entry name" value="NF038123_dom"/>
    <property type="match status" value="1"/>
</dbReference>
<dbReference type="InterPro" id="IPR009465">
    <property type="entry name" value="Spondin_N"/>
</dbReference>
<dbReference type="Gene3D" id="2.20.100.10">
    <property type="entry name" value="Thrombospondin type-1 (TSP1) repeat"/>
    <property type="match status" value="3"/>
</dbReference>
<evidence type="ECO:0000256" key="7">
    <source>
        <dbReference type="ARBA" id="ARBA00023157"/>
    </source>
</evidence>
<dbReference type="PANTHER" id="PTHR11311">
    <property type="entry name" value="SPONDIN"/>
    <property type="match status" value="1"/>
</dbReference>
<dbReference type="FunFam" id="2.20.100.10:FF:000031">
    <property type="entry name" value="Thrombospondin type 1 domain containing 7A"/>
    <property type="match status" value="1"/>
</dbReference>
<evidence type="ECO:0000256" key="6">
    <source>
        <dbReference type="ARBA" id="ARBA00022889"/>
    </source>
</evidence>
<dbReference type="Pfam" id="PF06468">
    <property type="entry name" value="Spond_N"/>
    <property type="match status" value="2"/>
</dbReference>
<dbReference type="GO" id="GO:0007155">
    <property type="term" value="P:cell adhesion"/>
    <property type="evidence" value="ECO:0007669"/>
    <property type="project" value="UniProtKB-KW"/>
</dbReference>
<evidence type="ECO:0000313" key="9">
    <source>
        <dbReference type="EMBL" id="CAB3988372.1"/>
    </source>
</evidence>
<keyword evidence="10" id="KW-1185">Reference proteome</keyword>
<dbReference type="InterPro" id="IPR000884">
    <property type="entry name" value="TSP1_rpt"/>
</dbReference>
<accession>A0A7D9DMM4</accession>
<evidence type="ECO:0000256" key="5">
    <source>
        <dbReference type="ARBA" id="ARBA00022729"/>
    </source>
</evidence>
<dbReference type="PROSITE" id="PS50092">
    <property type="entry name" value="TSP1"/>
    <property type="match status" value="3"/>
</dbReference>
<keyword evidence="2" id="KW-0964">Secreted</keyword>
<keyword evidence="5" id="KW-0732">Signal</keyword>
<comment type="caution">
    <text evidence="9">The sequence shown here is derived from an EMBL/GenBank/DDBJ whole genome shotgun (WGS) entry which is preliminary data.</text>
</comment>
<dbReference type="GO" id="GO:0031012">
    <property type="term" value="C:extracellular matrix"/>
    <property type="evidence" value="ECO:0007669"/>
    <property type="project" value="TreeGrafter"/>
</dbReference>
<dbReference type="SMART" id="SM00209">
    <property type="entry name" value="TSP1"/>
    <property type="match status" value="3"/>
</dbReference>
<dbReference type="InterPro" id="IPR036383">
    <property type="entry name" value="TSP1_rpt_sf"/>
</dbReference>
<dbReference type="OrthoDB" id="6090599at2759"/>